<feature type="transmembrane region" description="Helical" evidence="7">
    <location>
        <begin position="126"/>
        <end position="150"/>
    </location>
</feature>
<evidence type="ECO:0000256" key="7">
    <source>
        <dbReference type="SAM" id="Phobius"/>
    </source>
</evidence>
<dbReference type="PANTHER" id="PTHR30012:SF0">
    <property type="entry name" value="TYPE II SECRETION SYSTEM PROTEIN F-RELATED"/>
    <property type="match status" value="1"/>
</dbReference>
<evidence type="ECO:0000256" key="3">
    <source>
        <dbReference type="ARBA" id="ARBA00022475"/>
    </source>
</evidence>
<feature type="domain" description="Type II secretion system protein GspF" evidence="8">
    <location>
        <begin position="230"/>
        <end position="350"/>
    </location>
</feature>
<evidence type="ECO:0000313" key="9">
    <source>
        <dbReference type="EMBL" id="NWC16511.1"/>
    </source>
</evidence>
<reference evidence="9 10" key="1">
    <citation type="submission" date="2020-04" db="EMBL/GenBank/DDBJ databases">
        <title>Molecular characterization of pseudomonads from Agaricus bisporus reveal novel blotch 2 pathogens in Western Europe.</title>
        <authorList>
            <person name="Taparia T."/>
            <person name="Krijger M."/>
            <person name="Haynes E."/>
            <person name="Elpinstone J.G."/>
            <person name="Noble R."/>
            <person name="Van Der Wolf J."/>
        </authorList>
    </citation>
    <scope>NUCLEOTIDE SEQUENCE [LARGE SCALE GENOMIC DNA]</scope>
    <source>
        <strain evidence="9 10">IPO3738</strain>
    </source>
</reference>
<feature type="transmembrane region" description="Helical" evidence="7">
    <location>
        <begin position="331"/>
        <end position="353"/>
    </location>
</feature>
<evidence type="ECO:0000256" key="1">
    <source>
        <dbReference type="ARBA" id="ARBA00004651"/>
    </source>
</evidence>
<dbReference type="AlphaFoldDB" id="A0A7Y8CFS8"/>
<dbReference type="Gene3D" id="1.20.81.30">
    <property type="entry name" value="Type II secretion system (T2SS), domain F"/>
    <property type="match status" value="2"/>
</dbReference>
<sequence length="363" mass="40420">MLASIVDYWSMLSELWYSKQFGGKERIQFYESMAALLENGVGPNDGLVEVSNVYSDGGKNPNHPIALACSAMSLSVSNGKKLAEACQAWMPYQEVAIIAAGEKSGNLLQAFFECVRIIEARQKITALILSSSLYPSLLWALMAYLLHIIATKMVPAMARRSDPESWTGIPSLLYSISTFVNSWGLVTLIGFVLFVVISIATLPYFCGPIRVRLERFPPWSIYKALHGSTFLLNISVMLRSNINQIDALDALKLNAKPWLRERLAAARYGVRMGKNFGMALKLAGHDFPDKQAVQFLCVLATRKGFSEAIHRFSNRWLDNSLKNVERYSKSLLIFSSVAIGVLMILVLIGTYSMQADITNTIQR</sequence>
<dbReference type="Proteomes" id="UP000517547">
    <property type="component" value="Unassembled WGS sequence"/>
</dbReference>
<dbReference type="PANTHER" id="PTHR30012">
    <property type="entry name" value="GENERAL SECRETION PATHWAY PROTEIN"/>
    <property type="match status" value="1"/>
</dbReference>
<evidence type="ECO:0000256" key="6">
    <source>
        <dbReference type="ARBA" id="ARBA00023136"/>
    </source>
</evidence>
<accession>A0A7Y8CFS8</accession>
<organism evidence="9 10">
    <name type="scientific">Pseudomonas gingeri</name>
    <dbReference type="NCBI Taxonomy" id="117681"/>
    <lineage>
        <taxon>Bacteria</taxon>
        <taxon>Pseudomonadati</taxon>
        <taxon>Pseudomonadota</taxon>
        <taxon>Gammaproteobacteria</taxon>
        <taxon>Pseudomonadales</taxon>
        <taxon>Pseudomonadaceae</taxon>
        <taxon>Pseudomonas</taxon>
    </lineage>
</organism>
<comment type="similarity">
    <text evidence="2">Belongs to the GSP F family.</text>
</comment>
<evidence type="ECO:0000313" key="10">
    <source>
        <dbReference type="Proteomes" id="UP000517547"/>
    </source>
</evidence>
<keyword evidence="4 7" id="KW-0812">Transmembrane</keyword>
<feature type="domain" description="Type II secretion system protein GspF" evidence="8">
    <location>
        <begin position="29"/>
        <end position="155"/>
    </location>
</feature>
<gene>
    <name evidence="9" type="ORF">HX845_22830</name>
</gene>
<dbReference type="InterPro" id="IPR042094">
    <property type="entry name" value="T2SS_GspF_sf"/>
</dbReference>
<evidence type="ECO:0000256" key="4">
    <source>
        <dbReference type="ARBA" id="ARBA00022692"/>
    </source>
</evidence>
<evidence type="ECO:0000256" key="5">
    <source>
        <dbReference type="ARBA" id="ARBA00022989"/>
    </source>
</evidence>
<comment type="caution">
    <text evidence="9">The sequence shown here is derived from an EMBL/GenBank/DDBJ whole genome shotgun (WGS) entry which is preliminary data.</text>
</comment>
<protein>
    <submittedName>
        <fullName evidence="9">Type II secretion system F family protein</fullName>
    </submittedName>
</protein>
<feature type="transmembrane region" description="Helical" evidence="7">
    <location>
        <begin position="183"/>
        <end position="206"/>
    </location>
</feature>
<dbReference type="InterPro" id="IPR003004">
    <property type="entry name" value="GspF/PilC"/>
</dbReference>
<dbReference type="InterPro" id="IPR018076">
    <property type="entry name" value="T2SS_GspF_dom"/>
</dbReference>
<evidence type="ECO:0000256" key="2">
    <source>
        <dbReference type="ARBA" id="ARBA00005745"/>
    </source>
</evidence>
<dbReference type="EMBL" id="JACAQE010000008">
    <property type="protein sequence ID" value="NWC16511.1"/>
    <property type="molecule type" value="Genomic_DNA"/>
</dbReference>
<dbReference type="RefSeq" id="WP_017124214.1">
    <property type="nucleotide sequence ID" value="NZ_JACAQE010000008.1"/>
</dbReference>
<dbReference type="GO" id="GO:0005886">
    <property type="term" value="C:plasma membrane"/>
    <property type="evidence" value="ECO:0007669"/>
    <property type="project" value="UniProtKB-SubCell"/>
</dbReference>
<keyword evidence="3" id="KW-1003">Cell membrane</keyword>
<name>A0A7Y8CFS8_9PSED</name>
<keyword evidence="5 7" id="KW-1133">Transmembrane helix</keyword>
<dbReference type="Pfam" id="PF00482">
    <property type="entry name" value="T2SSF"/>
    <property type="match status" value="2"/>
</dbReference>
<evidence type="ECO:0000259" key="8">
    <source>
        <dbReference type="Pfam" id="PF00482"/>
    </source>
</evidence>
<keyword evidence="6 7" id="KW-0472">Membrane</keyword>
<proteinExistence type="inferred from homology"/>
<comment type="subcellular location">
    <subcellularLocation>
        <location evidence="1">Cell membrane</location>
        <topology evidence="1">Multi-pass membrane protein</topology>
    </subcellularLocation>
</comment>